<organism evidence="2 3">
    <name type="scientific">Eumeta variegata</name>
    <name type="common">Bagworm moth</name>
    <name type="synonym">Eumeta japonica</name>
    <dbReference type="NCBI Taxonomy" id="151549"/>
    <lineage>
        <taxon>Eukaryota</taxon>
        <taxon>Metazoa</taxon>
        <taxon>Ecdysozoa</taxon>
        <taxon>Arthropoda</taxon>
        <taxon>Hexapoda</taxon>
        <taxon>Insecta</taxon>
        <taxon>Pterygota</taxon>
        <taxon>Neoptera</taxon>
        <taxon>Endopterygota</taxon>
        <taxon>Lepidoptera</taxon>
        <taxon>Glossata</taxon>
        <taxon>Ditrysia</taxon>
        <taxon>Tineoidea</taxon>
        <taxon>Psychidae</taxon>
        <taxon>Oiketicinae</taxon>
        <taxon>Eumeta</taxon>
    </lineage>
</organism>
<feature type="compositionally biased region" description="Basic residues" evidence="1">
    <location>
        <begin position="89"/>
        <end position="100"/>
    </location>
</feature>
<name>A0A4C1WDP8_EUMVA</name>
<comment type="caution">
    <text evidence="2">The sequence shown here is derived from an EMBL/GenBank/DDBJ whole genome shotgun (WGS) entry which is preliminary data.</text>
</comment>
<sequence length="100" mass="11339">MGFMARLSRTGLHPEALPVWTILLAFPYEAARGRGCRIAFGTARRARRSRITGVTMIASQRNRRYHCLRAPLKRRDRRSSTGVKSTVARGRRATSRIASR</sequence>
<dbReference type="Proteomes" id="UP000299102">
    <property type="component" value="Unassembled WGS sequence"/>
</dbReference>
<evidence type="ECO:0000313" key="3">
    <source>
        <dbReference type="Proteomes" id="UP000299102"/>
    </source>
</evidence>
<gene>
    <name evidence="2" type="ORF">EVAR_27978_1</name>
</gene>
<feature type="region of interest" description="Disordered" evidence="1">
    <location>
        <begin position="73"/>
        <end position="100"/>
    </location>
</feature>
<protein>
    <submittedName>
        <fullName evidence="2">Uncharacterized protein</fullName>
    </submittedName>
</protein>
<reference evidence="2 3" key="1">
    <citation type="journal article" date="2019" name="Commun. Biol.">
        <title>The bagworm genome reveals a unique fibroin gene that provides high tensile strength.</title>
        <authorList>
            <person name="Kono N."/>
            <person name="Nakamura H."/>
            <person name="Ohtoshi R."/>
            <person name="Tomita M."/>
            <person name="Numata K."/>
            <person name="Arakawa K."/>
        </authorList>
    </citation>
    <scope>NUCLEOTIDE SEQUENCE [LARGE SCALE GENOMIC DNA]</scope>
</reference>
<dbReference type="AlphaFoldDB" id="A0A4C1WDP8"/>
<accession>A0A4C1WDP8</accession>
<proteinExistence type="predicted"/>
<dbReference type="EMBL" id="BGZK01000527">
    <property type="protein sequence ID" value="GBP48592.1"/>
    <property type="molecule type" value="Genomic_DNA"/>
</dbReference>
<evidence type="ECO:0000256" key="1">
    <source>
        <dbReference type="SAM" id="MobiDB-lite"/>
    </source>
</evidence>
<evidence type="ECO:0000313" key="2">
    <source>
        <dbReference type="EMBL" id="GBP48592.1"/>
    </source>
</evidence>
<keyword evidence="3" id="KW-1185">Reference proteome</keyword>